<evidence type="ECO:0000256" key="2">
    <source>
        <dbReference type="ARBA" id="ARBA00022737"/>
    </source>
</evidence>
<keyword evidence="6" id="KW-1185">Reference proteome</keyword>
<evidence type="ECO:0000313" key="5">
    <source>
        <dbReference type="EMBL" id="RDB22735.1"/>
    </source>
</evidence>
<dbReference type="InterPro" id="IPR045151">
    <property type="entry name" value="DCAF8"/>
</dbReference>
<dbReference type="Proteomes" id="UP000076154">
    <property type="component" value="Unassembled WGS sequence"/>
</dbReference>
<dbReference type="OrthoDB" id="2414538at2759"/>
<accession>A0A369JQR9</accession>
<dbReference type="SUPFAM" id="SSF50978">
    <property type="entry name" value="WD40 repeat-like"/>
    <property type="match status" value="1"/>
</dbReference>
<dbReference type="InterPro" id="IPR001680">
    <property type="entry name" value="WD40_rpt"/>
</dbReference>
<dbReference type="PANTHER" id="PTHR15574">
    <property type="entry name" value="WD REPEAT DOMAIN-CONTAINING FAMILY"/>
    <property type="match status" value="1"/>
</dbReference>
<dbReference type="InterPro" id="IPR015943">
    <property type="entry name" value="WD40/YVTN_repeat-like_dom_sf"/>
</dbReference>
<dbReference type="InterPro" id="IPR036322">
    <property type="entry name" value="WD40_repeat_dom_sf"/>
</dbReference>
<evidence type="ECO:0000256" key="1">
    <source>
        <dbReference type="ARBA" id="ARBA00022574"/>
    </source>
</evidence>
<dbReference type="GO" id="GO:0045717">
    <property type="term" value="P:negative regulation of fatty acid biosynthetic process"/>
    <property type="evidence" value="ECO:0007669"/>
    <property type="project" value="TreeGrafter"/>
</dbReference>
<feature type="compositionally biased region" description="Polar residues" evidence="4">
    <location>
        <begin position="356"/>
        <end position="372"/>
    </location>
</feature>
<dbReference type="FunCoup" id="A0A369JQR9">
    <property type="interactions" value="61"/>
</dbReference>
<feature type="compositionally biased region" description="Polar residues" evidence="4">
    <location>
        <begin position="323"/>
        <end position="337"/>
    </location>
</feature>
<name>A0A369JQR9_HYPMA</name>
<dbReference type="GO" id="GO:0080008">
    <property type="term" value="C:Cul4-RING E3 ubiquitin ligase complex"/>
    <property type="evidence" value="ECO:0007669"/>
    <property type="project" value="TreeGrafter"/>
</dbReference>
<dbReference type="Gene3D" id="2.130.10.10">
    <property type="entry name" value="YVTN repeat-like/Quinoprotein amine dehydrogenase"/>
    <property type="match status" value="3"/>
</dbReference>
<dbReference type="SMART" id="SM00320">
    <property type="entry name" value="WD40"/>
    <property type="match status" value="5"/>
</dbReference>
<gene>
    <name evidence="5" type="primary">iqw1</name>
    <name evidence="5" type="ORF">Hypma_010141</name>
</gene>
<dbReference type="PROSITE" id="PS50294">
    <property type="entry name" value="WD_REPEATS_REGION"/>
    <property type="match status" value="1"/>
</dbReference>
<dbReference type="PANTHER" id="PTHR15574:SF40">
    <property type="entry name" value="WD AND TETRATRICOPEPTIDE REPEATS PROTEIN 1"/>
    <property type="match status" value="1"/>
</dbReference>
<evidence type="ECO:0000256" key="4">
    <source>
        <dbReference type="SAM" id="MobiDB-lite"/>
    </source>
</evidence>
<comment type="caution">
    <text evidence="5">The sequence shown here is derived from an EMBL/GenBank/DDBJ whole genome shotgun (WGS) entry which is preliminary data.</text>
</comment>
<dbReference type="Pfam" id="PF00400">
    <property type="entry name" value="WD40"/>
    <property type="match status" value="1"/>
</dbReference>
<organism evidence="5 6">
    <name type="scientific">Hypsizygus marmoreus</name>
    <name type="common">White beech mushroom</name>
    <name type="synonym">Agaricus marmoreus</name>
    <dbReference type="NCBI Taxonomy" id="39966"/>
    <lineage>
        <taxon>Eukaryota</taxon>
        <taxon>Fungi</taxon>
        <taxon>Dikarya</taxon>
        <taxon>Basidiomycota</taxon>
        <taxon>Agaricomycotina</taxon>
        <taxon>Agaricomycetes</taxon>
        <taxon>Agaricomycetidae</taxon>
        <taxon>Agaricales</taxon>
        <taxon>Tricholomatineae</taxon>
        <taxon>Lyophyllaceae</taxon>
        <taxon>Hypsizygus</taxon>
    </lineage>
</organism>
<feature type="region of interest" description="Disordered" evidence="4">
    <location>
        <begin position="315"/>
        <end position="396"/>
    </location>
</feature>
<dbReference type="InParanoid" id="A0A369JQR9"/>
<keyword evidence="2" id="KW-0677">Repeat</keyword>
<dbReference type="STRING" id="39966.A0A369JQR9"/>
<dbReference type="EMBL" id="LUEZ02000049">
    <property type="protein sequence ID" value="RDB22735.1"/>
    <property type="molecule type" value="Genomic_DNA"/>
</dbReference>
<reference evidence="5" key="1">
    <citation type="submission" date="2018-04" db="EMBL/GenBank/DDBJ databases">
        <title>Whole genome sequencing of Hypsizygus marmoreus.</title>
        <authorList>
            <person name="Choi I.-G."/>
            <person name="Min B."/>
            <person name="Kim J.-G."/>
            <person name="Kim S."/>
            <person name="Oh Y.-L."/>
            <person name="Kong W.-S."/>
            <person name="Park H."/>
            <person name="Jeong J."/>
            <person name="Song E.-S."/>
        </authorList>
    </citation>
    <scope>NUCLEOTIDE SEQUENCE [LARGE SCALE GENOMIC DNA]</scope>
    <source>
        <strain evidence="5">51987-8</strain>
    </source>
</reference>
<protein>
    <submittedName>
        <fullName evidence="5">WD repeat protein iqw1</fullName>
    </submittedName>
</protein>
<sequence>MRTDHHHRFSDPCLYPISSLNPERSRRSKLSTALDRTLDRVNVLGDDTNHGHTGCVNALSWARDGDLLLSGGDDTTVRIWAIDAADNSQEYPYVCRAVIQTGHQANIFSTQMLPYSSRIATVAGDNQVRVFDIGEDALASSNGRETSYSARQSCIGVLQCHRDRVKRIVTEYSPDLFLSVGEDGSVRQHDLRTPHECSRGSCPPPLVKVNHELSTLALSPLTPYQFVVAGESPYGYLFDRRHAGRFLREEWGMVPGPGEEDSVTTCVRRFGRPKKTPGTQRTRSEHVTGARVSTYNGHEILLSYSGDAVYLYSTADDPEPEGSMSSTPSLLASNAKQSKVDAAEPPATDGMDVDDTLSTATEMGSNLSTTEQGADDGHDTHTEEHNDGDGDDDDEGYLEFADFSEGDEENFQPHVPIVLPRRRFAGARNVATIKDVNFLGPVDDFVASGSDDGNFFVWRKSTGALHGIYEGDSSVVNMVEGHPHLPLVAVSGIDTTVKLFAPCNGPSRFSKIANAERIIEINSRLSRTRTIRYNFAALLAEARVAMGAGGEAEIPECRSQ</sequence>
<dbReference type="AlphaFoldDB" id="A0A369JQR9"/>
<dbReference type="PROSITE" id="PS50082">
    <property type="entry name" value="WD_REPEATS_2"/>
    <property type="match status" value="2"/>
</dbReference>
<feature type="repeat" description="WD" evidence="3">
    <location>
        <begin position="100"/>
        <end position="141"/>
    </location>
</feature>
<keyword evidence="1 3" id="KW-0853">WD repeat</keyword>
<dbReference type="GO" id="GO:0005737">
    <property type="term" value="C:cytoplasm"/>
    <property type="evidence" value="ECO:0007669"/>
    <property type="project" value="TreeGrafter"/>
</dbReference>
<evidence type="ECO:0000256" key="3">
    <source>
        <dbReference type="PROSITE-ProRule" id="PRU00221"/>
    </source>
</evidence>
<proteinExistence type="predicted"/>
<feature type="repeat" description="WD" evidence="3">
    <location>
        <begin position="49"/>
        <end position="90"/>
    </location>
</feature>
<evidence type="ECO:0000313" key="6">
    <source>
        <dbReference type="Proteomes" id="UP000076154"/>
    </source>
</evidence>
<feature type="compositionally biased region" description="Basic and acidic residues" evidence="4">
    <location>
        <begin position="375"/>
        <end position="388"/>
    </location>
</feature>